<dbReference type="AlphaFoldDB" id="A0A420H818"/>
<keyword evidence="3" id="KW-1185">Reference proteome</keyword>
<dbReference type="STRING" id="62708.A0A420H818"/>
<accession>A0A420H818</accession>
<protein>
    <submittedName>
        <fullName evidence="2">Putative esterase-like protein</fullName>
    </submittedName>
</protein>
<evidence type="ECO:0000256" key="1">
    <source>
        <dbReference type="SAM" id="MobiDB-lite"/>
    </source>
</evidence>
<reference evidence="2 3" key="1">
    <citation type="journal article" date="2018" name="BMC Genomics">
        <title>Comparative genome analyses reveal sequence features reflecting distinct modes of host-adaptation between dicot and monocot powdery mildew.</title>
        <authorList>
            <person name="Wu Y."/>
            <person name="Ma X."/>
            <person name="Pan Z."/>
            <person name="Kale S.D."/>
            <person name="Song Y."/>
            <person name="King H."/>
            <person name="Zhang Q."/>
            <person name="Presley C."/>
            <person name="Deng X."/>
            <person name="Wei C.I."/>
            <person name="Xiao S."/>
        </authorList>
    </citation>
    <scope>NUCLEOTIDE SEQUENCE [LARGE SCALE GENOMIC DNA]</scope>
    <source>
        <strain evidence="2">UMSG3</strain>
    </source>
</reference>
<organism evidence="2 3">
    <name type="scientific">Golovinomyces cichoracearum</name>
    <dbReference type="NCBI Taxonomy" id="62708"/>
    <lineage>
        <taxon>Eukaryota</taxon>
        <taxon>Fungi</taxon>
        <taxon>Dikarya</taxon>
        <taxon>Ascomycota</taxon>
        <taxon>Pezizomycotina</taxon>
        <taxon>Leotiomycetes</taxon>
        <taxon>Erysiphales</taxon>
        <taxon>Erysiphaceae</taxon>
        <taxon>Golovinomyces</taxon>
    </lineage>
</organism>
<dbReference type="Proteomes" id="UP000283383">
    <property type="component" value="Unassembled WGS sequence"/>
</dbReference>
<proteinExistence type="predicted"/>
<sequence length="369" mass="42190">MGQDGSSDMRLPISPLMDDNFHEARQRHRQPKRKPDTTKLTPLQEAVRKNVYARALATPVRKCRLTGVMLPRFFLLGFHAIVNNKTGVPWYMPRGITNKDPMKEEVEEQDSSYIEDISYTSFGDDAKRQDCESDAGSEAKENSSSSTSMVQPETPLEHHPTTTNSSYRSKTFPPSTAKIGGGTYLLRSYQALDSLRTKSTKPSKGVPSLLFLTQNIRNSPFALETFNAARFRPDMADFVLTLKRRRVFDALVLATRKFRGYISNFNPTRTLKTSQVAAVIIIGPPCINKDCDYRAVTEQEFRAYMEKSTKDVPIFDLRILLGDEMLQQLKDSDDKRWKTEVLTIKNRNYSQYLLERLWELEGYLTPFVS</sequence>
<dbReference type="EMBL" id="MCBQ01021750">
    <property type="protein sequence ID" value="RKF53584.1"/>
    <property type="molecule type" value="Genomic_DNA"/>
</dbReference>
<comment type="caution">
    <text evidence="2">The sequence shown here is derived from an EMBL/GenBank/DDBJ whole genome shotgun (WGS) entry which is preliminary data.</text>
</comment>
<feature type="compositionally biased region" description="Low complexity" evidence="1">
    <location>
        <begin position="143"/>
        <end position="154"/>
    </location>
</feature>
<evidence type="ECO:0000313" key="3">
    <source>
        <dbReference type="Proteomes" id="UP000283383"/>
    </source>
</evidence>
<gene>
    <name evidence="2" type="ORF">GcM3_217001</name>
</gene>
<name>A0A420H818_9PEZI</name>
<feature type="compositionally biased region" description="Basic and acidic residues" evidence="1">
    <location>
        <begin position="125"/>
        <end position="141"/>
    </location>
</feature>
<feature type="region of interest" description="Disordered" evidence="1">
    <location>
        <begin position="125"/>
        <end position="175"/>
    </location>
</feature>
<evidence type="ECO:0000313" key="2">
    <source>
        <dbReference type="EMBL" id="RKF53584.1"/>
    </source>
</evidence>
<feature type="compositionally biased region" description="Polar residues" evidence="1">
    <location>
        <begin position="164"/>
        <end position="174"/>
    </location>
</feature>